<keyword evidence="6 10" id="KW-1133">Transmembrane helix</keyword>
<proteinExistence type="predicted"/>
<evidence type="ECO:0000256" key="2">
    <source>
        <dbReference type="ARBA" id="ARBA00022448"/>
    </source>
</evidence>
<dbReference type="NCBIfam" id="TIGR00797">
    <property type="entry name" value="matE"/>
    <property type="match status" value="1"/>
</dbReference>
<feature type="transmembrane region" description="Helical" evidence="10">
    <location>
        <begin position="160"/>
        <end position="180"/>
    </location>
</feature>
<evidence type="ECO:0000256" key="1">
    <source>
        <dbReference type="ARBA" id="ARBA00004651"/>
    </source>
</evidence>
<keyword evidence="2" id="KW-0813">Transport</keyword>
<comment type="subcellular location">
    <subcellularLocation>
        <location evidence="1">Cell membrane</location>
        <topology evidence="1">Multi-pass membrane protein</topology>
    </subcellularLocation>
</comment>
<dbReference type="InterPro" id="IPR050222">
    <property type="entry name" value="MATE_MdtK"/>
</dbReference>
<feature type="transmembrane region" description="Helical" evidence="10">
    <location>
        <begin position="128"/>
        <end position="148"/>
    </location>
</feature>
<accession>A0A3B0VHA0</accession>
<dbReference type="Pfam" id="PF01554">
    <property type="entry name" value="MatE"/>
    <property type="match status" value="2"/>
</dbReference>
<dbReference type="PIRSF" id="PIRSF006603">
    <property type="entry name" value="DinF"/>
    <property type="match status" value="1"/>
</dbReference>
<dbReference type="InterPro" id="IPR002528">
    <property type="entry name" value="MATE_fam"/>
</dbReference>
<feature type="transmembrane region" description="Helical" evidence="10">
    <location>
        <begin position="16"/>
        <end position="37"/>
    </location>
</feature>
<feature type="transmembrane region" description="Helical" evidence="10">
    <location>
        <begin position="43"/>
        <end position="67"/>
    </location>
</feature>
<sequence length="445" mass="48745">MNGQSRKHHIQQTIKLSIPLVISQLTVMMIGVVDTIMSGRLGTIPLAAVSIGGAIWAIGVMFVLGILMATPPMISELDGAKQRDKIGALVRQLMWLALIIGIIFFILIRNLTPLFTFFGTQVEVIPVAIEYLQAISWGILSFPMFLVFRYVADGLSHTRMTMYISFLALALNIPLNYILMFGKLGFPALGVAGCGYASAIVILIQATTFGLVLAKHRWFKELKIFSRIEKPDKVVIFKVLSIGLPIGIALFAEGGFFSVITMLASRLSPEVIAAHQISLNFASVLFMIPLGMSMAITVRVGNAIGRKSKVDIRRAGMIGIGLILIVQIFLAGFMFAFPELVVNLYTQDLEVQTIALQLLFFAAIFQLSDGIQVAAAGALRGIQDTKFLMYATTIAFWGFGFAASWWFCFEKDMGAAGLWIGLILGLSIAAILNFLRFHHKTLVPT</sequence>
<keyword evidence="7" id="KW-0406">Ion transport</keyword>
<feature type="transmembrane region" description="Helical" evidence="10">
    <location>
        <begin position="387"/>
        <end position="407"/>
    </location>
</feature>
<dbReference type="PANTHER" id="PTHR43298:SF2">
    <property type="entry name" value="FMN_FAD EXPORTER YEEO-RELATED"/>
    <property type="match status" value="1"/>
</dbReference>
<evidence type="ECO:0000256" key="8">
    <source>
        <dbReference type="ARBA" id="ARBA00023136"/>
    </source>
</evidence>
<keyword evidence="5 10" id="KW-0812">Transmembrane</keyword>
<feature type="transmembrane region" description="Helical" evidence="10">
    <location>
        <begin position="186"/>
        <end position="214"/>
    </location>
</feature>
<feature type="transmembrane region" description="Helical" evidence="10">
    <location>
        <begin position="413"/>
        <end position="435"/>
    </location>
</feature>
<evidence type="ECO:0000256" key="6">
    <source>
        <dbReference type="ARBA" id="ARBA00022989"/>
    </source>
</evidence>
<dbReference type="CDD" id="cd13131">
    <property type="entry name" value="MATE_NorM_like"/>
    <property type="match status" value="1"/>
</dbReference>
<dbReference type="EMBL" id="UOEW01000255">
    <property type="protein sequence ID" value="VAW40040.1"/>
    <property type="molecule type" value="Genomic_DNA"/>
</dbReference>
<feature type="transmembrane region" description="Helical" evidence="10">
    <location>
        <begin position="277"/>
        <end position="296"/>
    </location>
</feature>
<evidence type="ECO:0000256" key="5">
    <source>
        <dbReference type="ARBA" id="ARBA00022692"/>
    </source>
</evidence>
<evidence type="ECO:0000256" key="10">
    <source>
        <dbReference type="SAM" id="Phobius"/>
    </source>
</evidence>
<evidence type="ECO:0000256" key="3">
    <source>
        <dbReference type="ARBA" id="ARBA00022449"/>
    </source>
</evidence>
<feature type="transmembrane region" description="Helical" evidence="10">
    <location>
        <begin position="317"/>
        <end position="337"/>
    </location>
</feature>
<dbReference type="GO" id="GO:0042910">
    <property type="term" value="F:xenobiotic transmembrane transporter activity"/>
    <property type="evidence" value="ECO:0007669"/>
    <property type="project" value="InterPro"/>
</dbReference>
<keyword evidence="4" id="KW-1003">Cell membrane</keyword>
<feature type="transmembrane region" description="Helical" evidence="10">
    <location>
        <begin position="349"/>
        <end position="367"/>
    </location>
</feature>
<dbReference type="AlphaFoldDB" id="A0A3B0VHA0"/>
<evidence type="ECO:0000256" key="7">
    <source>
        <dbReference type="ARBA" id="ARBA00023065"/>
    </source>
</evidence>
<feature type="transmembrane region" description="Helical" evidence="10">
    <location>
        <begin position="88"/>
        <end position="108"/>
    </location>
</feature>
<dbReference type="PANTHER" id="PTHR43298">
    <property type="entry name" value="MULTIDRUG RESISTANCE PROTEIN NORM-RELATED"/>
    <property type="match status" value="1"/>
</dbReference>
<reference evidence="11" key="1">
    <citation type="submission" date="2018-06" db="EMBL/GenBank/DDBJ databases">
        <authorList>
            <person name="Zhirakovskaya E."/>
        </authorList>
    </citation>
    <scope>NUCLEOTIDE SEQUENCE</scope>
</reference>
<protein>
    <recommendedName>
        <fullName evidence="9">Multidrug-efflux transporter</fullName>
    </recommendedName>
</protein>
<evidence type="ECO:0000256" key="9">
    <source>
        <dbReference type="ARBA" id="ARBA00031636"/>
    </source>
</evidence>
<evidence type="ECO:0000313" key="11">
    <source>
        <dbReference type="EMBL" id="VAW40040.1"/>
    </source>
</evidence>
<name>A0A3B0VHA0_9ZZZZ</name>
<dbReference type="GO" id="GO:0006811">
    <property type="term" value="P:monoatomic ion transport"/>
    <property type="evidence" value="ECO:0007669"/>
    <property type="project" value="UniProtKB-KW"/>
</dbReference>
<feature type="transmembrane region" description="Helical" evidence="10">
    <location>
        <begin position="235"/>
        <end position="257"/>
    </location>
</feature>
<gene>
    <name evidence="11" type="ORF">MNBD_GAMMA01-1618</name>
</gene>
<keyword evidence="3" id="KW-0050">Antiport</keyword>
<evidence type="ECO:0000256" key="4">
    <source>
        <dbReference type="ARBA" id="ARBA00022475"/>
    </source>
</evidence>
<keyword evidence="8 10" id="KW-0472">Membrane</keyword>
<dbReference type="InterPro" id="IPR048279">
    <property type="entry name" value="MdtK-like"/>
</dbReference>
<dbReference type="GO" id="GO:0015297">
    <property type="term" value="F:antiporter activity"/>
    <property type="evidence" value="ECO:0007669"/>
    <property type="project" value="UniProtKB-KW"/>
</dbReference>
<organism evidence="11">
    <name type="scientific">hydrothermal vent metagenome</name>
    <dbReference type="NCBI Taxonomy" id="652676"/>
    <lineage>
        <taxon>unclassified sequences</taxon>
        <taxon>metagenomes</taxon>
        <taxon>ecological metagenomes</taxon>
    </lineage>
</organism>
<dbReference type="GO" id="GO:0005886">
    <property type="term" value="C:plasma membrane"/>
    <property type="evidence" value="ECO:0007669"/>
    <property type="project" value="UniProtKB-SubCell"/>
</dbReference>